<evidence type="ECO:0000313" key="2">
    <source>
        <dbReference type="EMBL" id="ALU30035.1"/>
    </source>
</evidence>
<dbReference type="EMBL" id="CP013694">
    <property type="protein sequence ID" value="ALU30035.1"/>
    <property type="molecule type" value="Genomic_DNA"/>
</dbReference>
<dbReference type="InterPro" id="IPR007981">
    <property type="entry name" value="Peptidase_A5"/>
</dbReference>
<reference evidence="4 5" key="1">
    <citation type="submission" date="2015-12" db="EMBL/GenBank/DDBJ databases">
        <title>A stable core within a dynamic pangenome in Sulfolobus acidocaldarius.</title>
        <authorList>
            <person name="Anderson R."/>
            <person name="Kouris A."/>
            <person name="Seward C."/>
            <person name="Campbell K."/>
            <person name="Whitaker R."/>
        </authorList>
    </citation>
    <scope>NUCLEOTIDE SEQUENCE [LARGE SCALE GENOMIC DNA]</scope>
    <source>
        <strain evidence="2 5">GG12-C01-09</strain>
        <strain evidence="3 4">NG05B_CO5_07</strain>
    </source>
</reference>
<proteinExistence type="predicted"/>
<keyword evidence="1" id="KW-1133">Transmembrane helix</keyword>
<evidence type="ECO:0000313" key="3">
    <source>
        <dbReference type="EMBL" id="ALU30725.1"/>
    </source>
</evidence>
<dbReference type="EMBL" id="CP013695">
    <property type="protein sequence ID" value="ALU30725.1"/>
    <property type="molecule type" value="Genomic_DNA"/>
</dbReference>
<name>A0A0U3GKG2_9CREN</name>
<dbReference type="Proteomes" id="UP000060043">
    <property type="component" value="Chromosome"/>
</dbReference>
<evidence type="ECO:0008006" key="6">
    <source>
        <dbReference type="Google" id="ProtNLM"/>
    </source>
</evidence>
<keyword evidence="1" id="KW-0472">Membrane</keyword>
<dbReference type="GeneID" id="14552343"/>
<dbReference type="InterPro" id="IPR017868">
    <property type="entry name" value="Filamin/ABP280_repeat-like"/>
</dbReference>
<dbReference type="PROSITE" id="PS50194">
    <property type="entry name" value="FILAMIN_REPEAT"/>
    <property type="match status" value="1"/>
</dbReference>
<feature type="transmembrane region" description="Helical" evidence="1">
    <location>
        <begin position="1037"/>
        <end position="1059"/>
    </location>
</feature>
<dbReference type="OMA" id="YNDGYGW"/>
<evidence type="ECO:0000313" key="4">
    <source>
        <dbReference type="Proteomes" id="UP000060043"/>
    </source>
</evidence>
<dbReference type="OrthoDB" id="36243at2157"/>
<sequence length="1064" mass="118039">MRKPLITFVLLFILFSLFAHPHVNIPVGSTTPGTVKTEILPNSEIPATPNVSLSWKYIPDYISVYSLHYSEPAPMGITDYGLSPNGSYILTTTQWMGVINLYGLSTNTTSVSFQLNLNLHYYLNGYTYDLWVQDVAFFDTQDNNIQILDNIWNFSSPHAYITSVQGNGNIYSYSKLNTTYYAYEASGYPGSPATLTLPATVYLLVNVSTNSLGEPVIYFYYNDGYGWILYDTVTVTNAQGSSQVYFLVDGFQYNGYGTFWDSEMVFAGPGGGSTTYVYSSEVYLELLYWNGHNFQEVENAYNFGSDTGESAENVIDSYYYYRYTGLPVAGLTAGSGSLGQLWNYDSVTILEINTPVQSGYATVYNFSIPFSDSSNIQDFYFTGGEFILTLFPMPYSILVYQNGQLAYEGYSPGDTGLNVVNTERFALNLSSGFIKLYTNQSYDEVINIIGEGPAYIYVNSSNGLSYSLSQEYLNLNGDGSVNLRIYPQSPGFYTVTVTVNLLNGYYLRATFSVYVQAISSVKFNINVVGSQLPTSPVLTLQFPNGTISTLTVSPGETLYLPVGTTYNLQQIIGSGNIRWASPSPINGIVNGSITIYVTYYQQYLVNFNFMVQGGSGYPAPQLIYTSFGQSYESTVPITVWVDSNSQYYFQNILQGDNERWVDFSPTGVISSPGNVIAFYYNEYYVTVKTPVTVYAYINGTKNTLSSGWYIQGTNISIINETYPVSNGVRIILSGISPALNFVINSPLVVTVTTVTQVYLTVNSILPVEALVNGTNVTLTTGWYNNGTKIQIENITRYTSTGERYILTSIYPSASFTLTSPVNITVTYQQQFRIIVNSQLPIYAIVNGENTSLTTGWYNNGTKIQIENITRYTSNDQRYVMIYISFESLTVDQPFNISANFIKQYYINVISPIPVKALVNGTLTSLNSSWVNSGTKIQVINYTYYVSNNERLVPTLIPSNLTVTSPITVEIKTVTQYLVTINGNSSWHNNGSTIVLNANIPFYMTGKYIGTYNVSPGAELVVNRPLVENLTETINLPVTIGIGALIIIVILGVVVTRVLLHKKRP</sequence>
<dbReference type="AlphaFoldDB" id="A0A0U3GKG2"/>
<accession>A0A0U3GKG2</accession>
<protein>
    <recommendedName>
        <fullName evidence="6">Thermopsin</fullName>
    </recommendedName>
</protein>
<dbReference type="RefSeq" id="WP_011278654.1">
    <property type="nucleotide sequence ID" value="NZ_BHWZ01000004.1"/>
</dbReference>
<dbReference type="Pfam" id="PF05317">
    <property type="entry name" value="Thermopsin"/>
    <property type="match status" value="1"/>
</dbReference>
<evidence type="ECO:0000313" key="5">
    <source>
        <dbReference type="Proteomes" id="UP000065473"/>
    </source>
</evidence>
<gene>
    <name evidence="2" type="ORF">ATY89_08885</name>
    <name evidence="3" type="ORF">ATZ20_00295</name>
</gene>
<organism evidence="3 4">
    <name type="scientific">Sulfolobus acidocaldarius</name>
    <dbReference type="NCBI Taxonomy" id="2285"/>
    <lineage>
        <taxon>Archaea</taxon>
        <taxon>Thermoproteota</taxon>
        <taxon>Thermoprotei</taxon>
        <taxon>Sulfolobales</taxon>
        <taxon>Sulfolobaceae</taxon>
        <taxon>Sulfolobus</taxon>
    </lineage>
</organism>
<dbReference type="Proteomes" id="UP000065473">
    <property type="component" value="Chromosome"/>
</dbReference>
<evidence type="ECO:0000256" key="1">
    <source>
        <dbReference type="SAM" id="Phobius"/>
    </source>
</evidence>
<keyword evidence="1" id="KW-0812">Transmembrane</keyword>